<dbReference type="GO" id="GO:0016791">
    <property type="term" value="F:phosphatase activity"/>
    <property type="evidence" value="ECO:0007669"/>
    <property type="project" value="TreeGrafter"/>
</dbReference>
<dbReference type="CDD" id="cd07067">
    <property type="entry name" value="HP_PGM_like"/>
    <property type="match status" value="1"/>
</dbReference>
<dbReference type="PANTHER" id="PTHR48100:SF54">
    <property type="entry name" value="PHOSPHATASE SPAC5H10.03-RELATED"/>
    <property type="match status" value="1"/>
</dbReference>
<evidence type="ECO:0000313" key="3">
    <source>
        <dbReference type="Proteomes" id="UP000193144"/>
    </source>
</evidence>
<feature type="compositionally biased region" description="Basic and acidic residues" evidence="1">
    <location>
        <begin position="208"/>
        <end position="217"/>
    </location>
</feature>
<evidence type="ECO:0000313" key="2">
    <source>
        <dbReference type="EMBL" id="ORY14653.1"/>
    </source>
</evidence>
<proteinExistence type="predicted"/>
<dbReference type="EMBL" id="MCFA01000031">
    <property type="protein sequence ID" value="ORY14653.1"/>
    <property type="molecule type" value="Genomic_DNA"/>
</dbReference>
<dbReference type="AlphaFoldDB" id="A0A1Y1ZWK4"/>
<feature type="region of interest" description="Disordered" evidence="1">
    <location>
        <begin position="205"/>
        <end position="245"/>
    </location>
</feature>
<reference evidence="2 3" key="1">
    <citation type="submission" date="2016-07" db="EMBL/GenBank/DDBJ databases">
        <title>Pervasive Adenine N6-methylation of Active Genes in Fungi.</title>
        <authorList>
            <consortium name="DOE Joint Genome Institute"/>
            <person name="Mondo S.J."/>
            <person name="Dannebaum R.O."/>
            <person name="Kuo R.C."/>
            <person name="Labutti K."/>
            <person name="Haridas S."/>
            <person name="Kuo A."/>
            <person name="Salamov A."/>
            <person name="Ahrendt S.R."/>
            <person name="Lipzen A."/>
            <person name="Sullivan W."/>
            <person name="Andreopoulos W.B."/>
            <person name="Clum A."/>
            <person name="Lindquist E."/>
            <person name="Daum C."/>
            <person name="Ramamoorthy G.K."/>
            <person name="Gryganskyi A."/>
            <person name="Culley D."/>
            <person name="Magnuson J.K."/>
            <person name="James T.Y."/>
            <person name="O'Malley M.A."/>
            <person name="Stajich J.E."/>
            <person name="Spatafora J.W."/>
            <person name="Visel A."/>
            <person name="Grigoriev I.V."/>
        </authorList>
    </citation>
    <scope>NUCLEOTIDE SEQUENCE [LARGE SCALE GENOMIC DNA]</scope>
    <source>
        <strain evidence="2 3">CBS 115471</strain>
    </source>
</reference>
<name>A0A1Y1ZWK4_9PLEO</name>
<dbReference type="PANTHER" id="PTHR48100">
    <property type="entry name" value="BROAD-SPECIFICITY PHOSPHATASE YOR283W-RELATED"/>
    <property type="match status" value="1"/>
</dbReference>
<protein>
    <submittedName>
        <fullName evidence="2">Histidine phosphatase superfamily</fullName>
    </submittedName>
</protein>
<dbReference type="OrthoDB" id="496981at2759"/>
<feature type="compositionally biased region" description="Basic and acidic residues" evidence="1">
    <location>
        <begin position="225"/>
        <end position="245"/>
    </location>
</feature>
<dbReference type="SUPFAM" id="SSF53254">
    <property type="entry name" value="Phosphoglycerate mutase-like"/>
    <property type="match status" value="1"/>
</dbReference>
<accession>A0A1Y1ZWK4</accession>
<dbReference type="SMART" id="SM00855">
    <property type="entry name" value="PGAM"/>
    <property type="match status" value="1"/>
</dbReference>
<dbReference type="InterPro" id="IPR050275">
    <property type="entry name" value="PGM_Phosphatase"/>
</dbReference>
<dbReference type="Pfam" id="PF00300">
    <property type="entry name" value="His_Phos_1"/>
    <property type="match status" value="2"/>
</dbReference>
<dbReference type="InterPro" id="IPR029033">
    <property type="entry name" value="His_PPase_superfam"/>
</dbReference>
<gene>
    <name evidence="2" type="ORF">BCR34DRAFT_509505</name>
</gene>
<dbReference type="InterPro" id="IPR013078">
    <property type="entry name" value="His_Pase_superF_clade-1"/>
</dbReference>
<organism evidence="2 3">
    <name type="scientific">Clohesyomyces aquaticus</name>
    <dbReference type="NCBI Taxonomy" id="1231657"/>
    <lineage>
        <taxon>Eukaryota</taxon>
        <taxon>Fungi</taxon>
        <taxon>Dikarya</taxon>
        <taxon>Ascomycota</taxon>
        <taxon>Pezizomycotina</taxon>
        <taxon>Dothideomycetes</taxon>
        <taxon>Pleosporomycetidae</taxon>
        <taxon>Pleosporales</taxon>
        <taxon>Lindgomycetaceae</taxon>
        <taxon>Clohesyomyces</taxon>
    </lineage>
</organism>
<dbReference type="Gene3D" id="3.40.50.1240">
    <property type="entry name" value="Phosphoglycerate mutase-like"/>
    <property type="match status" value="1"/>
</dbReference>
<dbReference type="GO" id="GO:0005737">
    <property type="term" value="C:cytoplasm"/>
    <property type="evidence" value="ECO:0007669"/>
    <property type="project" value="TreeGrafter"/>
</dbReference>
<dbReference type="Proteomes" id="UP000193144">
    <property type="component" value="Unassembled WGS sequence"/>
</dbReference>
<evidence type="ECO:0000256" key="1">
    <source>
        <dbReference type="SAM" id="MobiDB-lite"/>
    </source>
</evidence>
<sequence length="245" mass="27221">MAPIVHLVRHAEGHHNVNNATHIHDATLTQNGISQCVRLRDSFPHHHTIDLVLSSPLCRAIQTAILSFGPTLARPEVPYLVIPTAQEVSSLNCDTGHAREYLEIMIPKLHGSDNLGFDLAKINLDAVVEGWNSKTGYWGHNKAAVTKRAADLRSWLFQRPEANILIVTHGAFLHYLTEDWTGDDPIRGTAYLNCEVRQFNFSPGSTGKEAHLVERPQSESSRGASHPEDDPHILEELEEVEASKV</sequence>
<comment type="caution">
    <text evidence="2">The sequence shown here is derived from an EMBL/GenBank/DDBJ whole genome shotgun (WGS) entry which is preliminary data.</text>
</comment>
<keyword evidence="3" id="KW-1185">Reference proteome</keyword>